<dbReference type="EMBL" id="GG738921">
    <property type="protein sequence ID" value="EFC37125.1"/>
    <property type="molecule type" value="Genomic_DNA"/>
</dbReference>
<dbReference type="AlphaFoldDB" id="D2W163"/>
<feature type="compositionally biased region" description="Polar residues" evidence="1">
    <location>
        <begin position="97"/>
        <end position="106"/>
    </location>
</feature>
<evidence type="ECO:0000313" key="3">
    <source>
        <dbReference type="Proteomes" id="UP000006671"/>
    </source>
</evidence>
<keyword evidence="3" id="KW-1185">Reference proteome</keyword>
<feature type="region of interest" description="Disordered" evidence="1">
    <location>
        <begin position="20"/>
        <end position="61"/>
    </location>
</feature>
<dbReference type="SMART" id="SM00384">
    <property type="entry name" value="AT_hook"/>
    <property type="match status" value="2"/>
</dbReference>
<accession>D2W163</accession>
<feature type="compositionally biased region" description="Basic residues" evidence="1">
    <location>
        <begin position="31"/>
        <end position="40"/>
    </location>
</feature>
<dbReference type="Proteomes" id="UP000006671">
    <property type="component" value="Unassembled WGS sequence"/>
</dbReference>
<dbReference type="GeneID" id="8856808"/>
<reference evidence="2 3" key="1">
    <citation type="journal article" date="2010" name="Cell">
        <title>The genome of Naegleria gruberi illuminates early eukaryotic versatility.</title>
        <authorList>
            <person name="Fritz-Laylin L.K."/>
            <person name="Prochnik S.E."/>
            <person name="Ginger M.L."/>
            <person name="Dacks J.B."/>
            <person name="Carpenter M.L."/>
            <person name="Field M.C."/>
            <person name="Kuo A."/>
            <person name="Paredez A."/>
            <person name="Chapman J."/>
            <person name="Pham J."/>
            <person name="Shu S."/>
            <person name="Neupane R."/>
            <person name="Cipriano M."/>
            <person name="Mancuso J."/>
            <person name="Tu H."/>
            <person name="Salamov A."/>
            <person name="Lindquist E."/>
            <person name="Shapiro H."/>
            <person name="Lucas S."/>
            <person name="Grigoriev I.V."/>
            <person name="Cande W.Z."/>
            <person name="Fulton C."/>
            <person name="Rokhsar D.S."/>
            <person name="Dawson S.C."/>
        </authorList>
    </citation>
    <scope>NUCLEOTIDE SEQUENCE [LARGE SCALE GENOMIC DNA]</scope>
    <source>
        <strain evidence="2 3">NEG-M</strain>
    </source>
</reference>
<feature type="compositionally biased region" description="Low complexity" evidence="1">
    <location>
        <begin position="161"/>
        <end position="175"/>
    </location>
</feature>
<evidence type="ECO:0000256" key="1">
    <source>
        <dbReference type="SAM" id="MobiDB-lite"/>
    </source>
</evidence>
<dbReference type="KEGG" id="ngr:NAEGRDRAFT_75103"/>
<feature type="region of interest" description="Disordered" evidence="1">
    <location>
        <begin position="144"/>
        <end position="175"/>
    </location>
</feature>
<dbReference type="GO" id="GO:0003677">
    <property type="term" value="F:DNA binding"/>
    <property type="evidence" value="ECO:0007669"/>
    <property type="project" value="InterPro"/>
</dbReference>
<proteinExistence type="predicted"/>
<feature type="compositionally biased region" description="Polar residues" evidence="1">
    <location>
        <begin position="197"/>
        <end position="207"/>
    </location>
</feature>
<feature type="region of interest" description="Disordered" evidence="1">
    <location>
        <begin position="197"/>
        <end position="216"/>
    </location>
</feature>
<organism evidence="3">
    <name type="scientific">Naegleria gruberi</name>
    <name type="common">Amoeba</name>
    <dbReference type="NCBI Taxonomy" id="5762"/>
    <lineage>
        <taxon>Eukaryota</taxon>
        <taxon>Discoba</taxon>
        <taxon>Heterolobosea</taxon>
        <taxon>Tetramitia</taxon>
        <taxon>Eutetramitia</taxon>
        <taxon>Vahlkampfiidae</taxon>
        <taxon>Naegleria</taxon>
    </lineage>
</organism>
<dbReference type="RefSeq" id="XP_002669869.1">
    <property type="nucleotide sequence ID" value="XM_002669823.1"/>
</dbReference>
<dbReference type="InParanoid" id="D2W163"/>
<evidence type="ECO:0000313" key="2">
    <source>
        <dbReference type="EMBL" id="EFC37125.1"/>
    </source>
</evidence>
<gene>
    <name evidence="2" type="ORF">NAEGRDRAFT_75103</name>
</gene>
<name>D2W163_NAEGR</name>
<sequence>MFKISFVEFSTPQTIKSALSCEVKNKNNNSPKKRGRPPKKKQQERDSKVVTSSESMKDAQKNDVNHPAVILTECKKRKLENVCEQYRTPPLVVSPPSLHNIQTKTTDLPKKRGRPPKNSPHANKSMFIRSTETMPMRYELTNRMTDQFKKDKRRRREKKACNSPNTSNCSTSSSTSSLTIVQELNNCLVSDTLVSSLPTTHASTPQSNITTTNDNTTTHLESNLITSNNNNTSNYKPPRKIRYSISIQELLN</sequence>
<feature type="region of interest" description="Disordered" evidence="1">
    <location>
        <begin position="94"/>
        <end position="123"/>
    </location>
</feature>
<dbReference type="InterPro" id="IPR017956">
    <property type="entry name" value="AT_hook_DNA-bd_motif"/>
</dbReference>
<dbReference type="VEuPathDB" id="AmoebaDB:NAEGRDRAFT_75103"/>
<protein>
    <submittedName>
        <fullName evidence="2">Predicted protein</fullName>
    </submittedName>
</protein>